<sequence>GSAVAKIVGNNVKKLQKFASTVKMWVFEENIDGRKLSDIINKEHENVKYLPGHKLPDNVVAIPNLNEAVQDADLLVFVIPHQFIHKVCDEITGQVPKKALGITLIK</sequence>
<dbReference type="Gene3D" id="3.40.50.720">
    <property type="entry name" value="NAD(P)-binding Rossmann-like Domain"/>
    <property type="match status" value="1"/>
</dbReference>
<dbReference type="PANTHER" id="PTHR11728:SF7">
    <property type="entry name" value="GLYCEROL-3-PHOSPHATE DEHYDROGENASE 1-LIKE PROTEIN"/>
    <property type="match status" value="1"/>
</dbReference>
<dbReference type="GO" id="GO:0016616">
    <property type="term" value="F:oxidoreductase activity, acting on the CH-OH group of donors, NAD or NADP as acceptor"/>
    <property type="evidence" value="ECO:0007669"/>
    <property type="project" value="InterPro"/>
</dbReference>
<dbReference type="GO" id="GO:0051287">
    <property type="term" value="F:NAD binding"/>
    <property type="evidence" value="ECO:0007669"/>
    <property type="project" value="InterPro"/>
</dbReference>
<comment type="caution">
    <text evidence="2">The sequence shown here is derived from an EMBL/GenBank/DDBJ whole genome shotgun (WGS) entry which is preliminary data.</text>
</comment>
<name>A0A7K5U4J5_CEPOR</name>
<dbReference type="InterPro" id="IPR036291">
    <property type="entry name" value="NAD(P)-bd_dom_sf"/>
</dbReference>
<dbReference type="GO" id="GO:0005829">
    <property type="term" value="C:cytosol"/>
    <property type="evidence" value="ECO:0007669"/>
    <property type="project" value="TreeGrafter"/>
</dbReference>
<dbReference type="AlphaFoldDB" id="A0A7K5U4J5"/>
<evidence type="ECO:0000259" key="1">
    <source>
        <dbReference type="Pfam" id="PF01210"/>
    </source>
</evidence>
<dbReference type="SUPFAM" id="SSF51735">
    <property type="entry name" value="NAD(P)-binding Rossmann-fold domains"/>
    <property type="match status" value="1"/>
</dbReference>
<protein>
    <submittedName>
        <fullName evidence="2">GPD1L protein</fullName>
    </submittedName>
</protein>
<keyword evidence="3" id="KW-1185">Reference proteome</keyword>
<dbReference type="Pfam" id="PF01210">
    <property type="entry name" value="NAD_Gly3P_dh_N"/>
    <property type="match status" value="1"/>
</dbReference>
<feature type="domain" description="Glycerol-3-phosphate dehydrogenase NAD-dependent N-terminal" evidence="1">
    <location>
        <begin position="1"/>
        <end position="106"/>
    </location>
</feature>
<dbReference type="PANTHER" id="PTHR11728">
    <property type="entry name" value="GLYCEROL-3-PHOSPHATE DEHYDROGENASE"/>
    <property type="match status" value="1"/>
</dbReference>
<proteinExistence type="predicted"/>
<feature type="non-terminal residue" evidence="2">
    <location>
        <position position="106"/>
    </location>
</feature>
<feature type="non-terminal residue" evidence="2">
    <location>
        <position position="1"/>
    </location>
</feature>
<organism evidence="2 3">
    <name type="scientific">Cephalopterus ornatus</name>
    <name type="common">Amazonian umbrellabird</name>
    <dbReference type="NCBI Taxonomy" id="114276"/>
    <lineage>
        <taxon>Eukaryota</taxon>
        <taxon>Metazoa</taxon>
        <taxon>Chordata</taxon>
        <taxon>Craniata</taxon>
        <taxon>Vertebrata</taxon>
        <taxon>Euteleostomi</taxon>
        <taxon>Archelosauria</taxon>
        <taxon>Archosauria</taxon>
        <taxon>Dinosauria</taxon>
        <taxon>Saurischia</taxon>
        <taxon>Theropoda</taxon>
        <taxon>Coelurosauria</taxon>
        <taxon>Aves</taxon>
        <taxon>Neognathae</taxon>
        <taxon>Neoaves</taxon>
        <taxon>Telluraves</taxon>
        <taxon>Australaves</taxon>
        <taxon>Passeriformes</taxon>
        <taxon>Cotingidae</taxon>
        <taxon>Cephalopterus</taxon>
    </lineage>
</organism>
<dbReference type="GO" id="GO:0046168">
    <property type="term" value="P:glycerol-3-phosphate catabolic process"/>
    <property type="evidence" value="ECO:0007669"/>
    <property type="project" value="InterPro"/>
</dbReference>
<dbReference type="InterPro" id="IPR011128">
    <property type="entry name" value="G3P_DH_NAD-dep_N"/>
</dbReference>
<gene>
    <name evidence="2" type="primary">Gpd1l</name>
    <name evidence="2" type="ORF">CEPORN_R02867</name>
</gene>
<dbReference type="Proteomes" id="UP000543364">
    <property type="component" value="Unassembled WGS sequence"/>
</dbReference>
<evidence type="ECO:0000313" key="2">
    <source>
        <dbReference type="EMBL" id="NWU10129.1"/>
    </source>
</evidence>
<dbReference type="EMBL" id="VZRE01006136">
    <property type="protein sequence ID" value="NWU10129.1"/>
    <property type="molecule type" value="Genomic_DNA"/>
</dbReference>
<evidence type="ECO:0000313" key="3">
    <source>
        <dbReference type="Proteomes" id="UP000543364"/>
    </source>
</evidence>
<accession>A0A7K5U4J5</accession>
<reference evidence="2 3" key="1">
    <citation type="submission" date="2019-09" db="EMBL/GenBank/DDBJ databases">
        <title>Bird 10,000 Genomes (B10K) Project - Family phase.</title>
        <authorList>
            <person name="Zhang G."/>
        </authorList>
    </citation>
    <scope>NUCLEOTIDE SEQUENCE [LARGE SCALE GENOMIC DNA]</scope>
    <source>
        <strain evidence="2">B10K-DU-001-01</strain>
        <tissue evidence="2">Muscle</tissue>
    </source>
</reference>